<feature type="transmembrane region" description="Helical" evidence="7">
    <location>
        <begin position="186"/>
        <end position="212"/>
    </location>
</feature>
<dbReference type="PANTHER" id="PTHR31595">
    <property type="entry name" value="LONG-CHAIN-ALCOHOL O-FATTY-ACYLTRANSFERASE 3-RELATED"/>
    <property type="match status" value="1"/>
</dbReference>
<dbReference type="EMBL" id="MCGO01000019">
    <property type="protein sequence ID" value="ORY45522.1"/>
    <property type="molecule type" value="Genomic_DNA"/>
</dbReference>
<evidence type="ECO:0000256" key="6">
    <source>
        <dbReference type="ARBA" id="ARBA00023136"/>
    </source>
</evidence>
<gene>
    <name evidence="9" type="ORF">BCR33DRAFT_813730</name>
</gene>
<dbReference type="GO" id="GO:0006629">
    <property type="term" value="P:lipid metabolic process"/>
    <property type="evidence" value="ECO:0007669"/>
    <property type="project" value="InterPro"/>
</dbReference>
<organism evidence="9 10">
    <name type="scientific">Rhizoclosmatium globosum</name>
    <dbReference type="NCBI Taxonomy" id="329046"/>
    <lineage>
        <taxon>Eukaryota</taxon>
        <taxon>Fungi</taxon>
        <taxon>Fungi incertae sedis</taxon>
        <taxon>Chytridiomycota</taxon>
        <taxon>Chytridiomycota incertae sedis</taxon>
        <taxon>Chytridiomycetes</taxon>
        <taxon>Chytridiales</taxon>
        <taxon>Chytriomycetaceae</taxon>
        <taxon>Rhizoclosmatium</taxon>
    </lineage>
</organism>
<dbReference type="Pfam" id="PF13813">
    <property type="entry name" value="MBOAT_2"/>
    <property type="match status" value="1"/>
</dbReference>
<evidence type="ECO:0000256" key="5">
    <source>
        <dbReference type="ARBA" id="ARBA00022989"/>
    </source>
</evidence>
<comment type="similarity">
    <text evidence="2">Belongs to the wax synthase family.</text>
</comment>
<keyword evidence="6 7" id="KW-0472">Membrane</keyword>
<reference evidence="9 10" key="1">
    <citation type="submission" date="2016-07" db="EMBL/GenBank/DDBJ databases">
        <title>Pervasive Adenine N6-methylation of Active Genes in Fungi.</title>
        <authorList>
            <consortium name="DOE Joint Genome Institute"/>
            <person name="Mondo S.J."/>
            <person name="Dannebaum R.O."/>
            <person name="Kuo R.C."/>
            <person name="Labutti K."/>
            <person name="Haridas S."/>
            <person name="Kuo A."/>
            <person name="Salamov A."/>
            <person name="Ahrendt S.R."/>
            <person name="Lipzen A."/>
            <person name="Sullivan W."/>
            <person name="Andreopoulos W.B."/>
            <person name="Clum A."/>
            <person name="Lindquist E."/>
            <person name="Daum C."/>
            <person name="Ramamoorthy G.K."/>
            <person name="Gryganskyi A."/>
            <person name="Culley D."/>
            <person name="Magnuson J.K."/>
            <person name="James T.Y."/>
            <person name="O'Malley M.A."/>
            <person name="Stajich J.E."/>
            <person name="Spatafora J.W."/>
            <person name="Visel A."/>
            <person name="Grigoriev I.V."/>
        </authorList>
    </citation>
    <scope>NUCLEOTIDE SEQUENCE [LARGE SCALE GENOMIC DNA]</scope>
    <source>
        <strain evidence="9 10">JEL800</strain>
    </source>
</reference>
<dbReference type="OrthoDB" id="10010093at2759"/>
<dbReference type="InterPro" id="IPR032805">
    <property type="entry name" value="Wax_synthase_dom"/>
</dbReference>
<feature type="domain" description="Wax synthase" evidence="8">
    <location>
        <begin position="221"/>
        <end position="312"/>
    </location>
</feature>
<dbReference type="GO" id="GO:0008374">
    <property type="term" value="F:O-acyltransferase activity"/>
    <property type="evidence" value="ECO:0007669"/>
    <property type="project" value="InterPro"/>
</dbReference>
<protein>
    <recommendedName>
        <fullName evidence="8">Wax synthase domain-containing protein</fullName>
    </recommendedName>
</protein>
<evidence type="ECO:0000256" key="1">
    <source>
        <dbReference type="ARBA" id="ARBA00004141"/>
    </source>
</evidence>
<evidence type="ECO:0000256" key="2">
    <source>
        <dbReference type="ARBA" id="ARBA00007282"/>
    </source>
</evidence>
<accession>A0A1Y2CES6</accession>
<evidence type="ECO:0000259" key="8">
    <source>
        <dbReference type="Pfam" id="PF13813"/>
    </source>
</evidence>
<evidence type="ECO:0000313" key="10">
    <source>
        <dbReference type="Proteomes" id="UP000193642"/>
    </source>
</evidence>
<feature type="transmembrane region" description="Helical" evidence="7">
    <location>
        <begin position="140"/>
        <end position="166"/>
    </location>
</feature>
<feature type="transmembrane region" description="Helical" evidence="7">
    <location>
        <begin position="304"/>
        <end position="324"/>
    </location>
</feature>
<evidence type="ECO:0000256" key="3">
    <source>
        <dbReference type="ARBA" id="ARBA00022679"/>
    </source>
</evidence>
<name>A0A1Y2CES6_9FUNG</name>
<comment type="caution">
    <text evidence="9">The sequence shown here is derived from an EMBL/GenBank/DDBJ whole genome shotgun (WGS) entry which is preliminary data.</text>
</comment>
<evidence type="ECO:0000256" key="4">
    <source>
        <dbReference type="ARBA" id="ARBA00022692"/>
    </source>
</evidence>
<dbReference type="Proteomes" id="UP000193642">
    <property type="component" value="Unassembled WGS sequence"/>
</dbReference>
<keyword evidence="4 7" id="KW-0812">Transmembrane</keyword>
<dbReference type="GO" id="GO:0016020">
    <property type="term" value="C:membrane"/>
    <property type="evidence" value="ECO:0007669"/>
    <property type="project" value="UniProtKB-SubCell"/>
</dbReference>
<evidence type="ECO:0000313" key="9">
    <source>
        <dbReference type="EMBL" id="ORY45522.1"/>
    </source>
</evidence>
<feature type="transmembrane region" description="Helical" evidence="7">
    <location>
        <begin position="7"/>
        <end position="27"/>
    </location>
</feature>
<evidence type="ECO:0000256" key="7">
    <source>
        <dbReference type="SAM" id="Phobius"/>
    </source>
</evidence>
<feature type="transmembrane region" description="Helical" evidence="7">
    <location>
        <begin position="271"/>
        <end position="292"/>
    </location>
</feature>
<dbReference type="AlphaFoldDB" id="A0A1Y2CES6"/>
<comment type="subcellular location">
    <subcellularLocation>
        <location evidence="1">Membrane</location>
        <topology evidence="1">Multi-pass membrane protein</topology>
    </subcellularLocation>
</comment>
<sequence>MIQRQYGLTLLPAWLSFLLILTVLPSIHFHALKSGLPSWQVATIGVLLFVTIPVMFPCEDWSSDLMVKGLFVENFIYHTLDIAYFPQALTSKWTFKEYAEYMITAENESVRRYEAKVLGEDKRRQVNKGRSVAWKDQNTIFLITMALRLIFDYGIIVVVSAFHLKYPYGNCGTILNPFDTHCVAHQIMYAVFGSASIDITFVGVVLPLTWLVQGNFTLPSHSFFLASSLQDFWSNRWNFTFTVSMRRTVFLPVLNFLRGAKHSKEHKTNKFHAFIACMCVFFVSGLKHEAFLIGAMGEAAYKHLFASTGFFIIQGLLFSASLVIKKSIGFGVTWGTGLAGDVSSRLLTVCALMIAAPMFVYPHVDSGYVV</sequence>
<dbReference type="InterPro" id="IPR044851">
    <property type="entry name" value="Wax_synthase"/>
</dbReference>
<proteinExistence type="inferred from homology"/>
<feature type="transmembrane region" description="Helical" evidence="7">
    <location>
        <begin position="39"/>
        <end position="58"/>
    </location>
</feature>
<keyword evidence="10" id="KW-1185">Reference proteome</keyword>
<feature type="transmembrane region" description="Helical" evidence="7">
    <location>
        <begin position="345"/>
        <end position="364"/>
    </location>
</feature>
<keyword evidence="5 7" id="KW-1133">Transmembrane helix</keyword>
<keyword evidence="3" id="KW-0808">Transferase</keyword>